<accession>A0AB73S6Q4</accession>
<dbReference type="InterPro" id="IPR021201">
    <property type="entry name" value="Leader_pep_exosporium"/>
</dbReference>
<evidence type="ECO:0000313" key="2">
    <source>
        <dbReference type="EMBL" id="PEI83429.1"/>
    </source>
</evidence>
<dbReference type="RefSeq" id="WP_098164876.1">
    <property type="nucleotide sequence ID" value="NZ_NUEH01000055.1"/>
</dbReference>
<reference evidence="2" key="1">
    <citation type="submission" date="2017-09" db="EMBL/GenBank/DDBJ databases">
        <title>Large-scale bioinformatics analysis of Bacillus genomes uncovers conserved roles of natural products in bacterial physiology.</title>
        <authorList>
            <consortium name="Agbiome Team Llc"/>
            <person name="Bleich R.M."/>
            <person name="Kirk G.J."/>
            <person name="Santa Maria K.C."/>
            <person name="Allen S.E."/>
            <person name="Farag S."/>
            <person name="Shank E.A."/>
            <person name="Bowers A."/>
        </authorList>
    </citation>
    <scope>NUCLEOTIDE SEQUENCE</scope>
    <source>
        <strain evidence="2">AFS005430</strain>
    </source>
</reference>
<evidence type="ECO:0008006" key="3">
    <source>
        <dbReference type="Google" id="ProtNLM"/>
    </source>
</evidence>
<dbReference type="NCBIfam" id="TIGR03720">
    <property type="entry name" value="exospor_lead"/>
    <property type="match status" value="1"/>
</dbReference>
<dbReference type="AlphaFoldDB" id="A0AB73S6Q4"/>
<feature type="compositionally biased region" description="Low complexity" evidence="1">
    <location>
        <begin position="35"/>
        <end position="60"/>
    </location>
</feature>
<dbReference type="Proteomes" id="UP000220969">
    <property type="component" value="Unassembled WGS sequence"/>
</dbReference>
<comment type="caution">
    <text evidence="2">The sequence shown here is derived from an EMBL/GenBank/DDBJ whole genome shotgun (WGS) entry which is preliminary data.</text>
</comment>
<proteinExistence type="predicted"/>
<organism evidence="2">
    <name type="scientific">Bacillus toyonensis</name>
    <dbReference type="NCBI Taxonomy" id="155322"/>
    <lineage>
        <taxon>Bacteria</taxon>
        <taxon>Bacillati</taxon>
        <taxon>Bacillota</taxon>
        <taxon>Bacilli</taxon>
        <taxon>Bacillales</taxon>
        <taxon>Bacillaceae</taxon>
        <taxon>Bacillus</taxon>
        <taxon>Bacillus cereus group</taxon>
    </lineage>
</organism>
<name>A0AB73S6Q4_9BACI</name>
<evidence type="ECO:0000256" key="1">
    <source>
        <dbReference type="SAM" id="MobiDB-lite"/>
    </source>
</evidence>
<gene>
    <name evidence="2" type="ORF">CN678_24280</name>
</gene>
<dbReference type="Gene3D" id="1.20.5.320">
    <property type="entry name" value="6-Phosphogluconate Dehydrogenase, domain 3"/>
    <property type="match status" value="1"/>
</dbReference>
<protein>
    <recommendedName>
        <fullName evidence="3">Exosporium leader peptide</fullName>
    </recommendedName>
</protein>
<sequence length="90" mass="9022">MSEENEFDSHEILHSAALGPNSIGPTLPPIPPFTLPSGPTGATGITGPTGTTGSTGPTGVTGSGNIIAYGALYNRSNTILIANIGEKVVF</sequence>
<dbReference type="EMBL" id="NUEH01000055">
    <property type="protein sequence ID" value="PEI83429.1"/>
    <property type="molecule type" value="Genomic_DNA"/>
</dbReference>
<feature type="region of interest" description="Disordered" evidence="1">
    <location>
        <begin position="1"/>
        <end position="60"/>
    </location>
</feature>